<feature type="transmembrane region" description="Helical" evidence="1">
    <location>
        <begin position="65"/>
        <end position="83"/>
    </location>
</feature>
<dbReference type="Pfam" id="PF06541">
    <property type="entry name" value="ABC_trans_CmpB"/>
    <property type="match status" value="1"/>
</dbReference>
<keyword evidence="1" id="KW-0472">Membrane</keyword>
<evidence type="ECO:0000313" key="2">
    <source>
        <dbReference type="EMBL" id="MEQ2396639.1"/>
    </source>
</evidence>
<accession>A0ABV1C804</accession>
<feature type="transmembrane region" description="Helical" evidence="1">
    <location>
        <begin position="143"/>
        <end position="166"/>
    </location>
</feature>
<keyword evidence="1" id="KW-0812">Transmembrane</keyword>
<evidence type="ECO:0000313" key="3">
    <source>
        <dbReference type="Proteomes" id="UP001462554"/>
    </source>
</evidence>
<keyword evidence="3" id="KW-1185">Reference proteome</keyword>
<feature type="transmembrane region" description="Helical" evidence="1">
    <location>
        <begin position="6"/>
        <end position="26"/>
    </location>
</feature>
<sequence length="275" mass="31374">MIALEYLFLWFLLYAFVGWVYESILVSISEHRWVNRGFLNGPLCPIYGCGAVLAIVLLHDLHNPVVIFFISSFGACTLEYVTSWGMEKLFHARWWDYSHYRFNIQGRICLLGAVVFGFAGVIITDVTQPVVERITRMIPLPAVHWMCAIFAVIVITDTVITVLGVIDLADNLAKFSETVQTYAEKAGDSLQWGRDAFRDKFRGTFQGLSESSQEAFEALANMQATATSILNRQQRRMISAFPRLRSTDSTKYSKIIETVREMLRRRQSHNNADIK</sequence>
<dbReference type="Proteomes" id="UP001462554">
    <property type="component" value="Unassembled WGS sequence"/>
</dbReference>
<dbReference type="RefSeq" id="WP_349076693.1">
    <property type="nucleotide sequence ID" value="NZ_JBBMFR010000002.1"/>
</dbReference>
<protein>
    <submittedName>
        <fullName evidence="2">ABC transporter permease</fullName>
    </submittedName>
</protein>
<name>A0ABV1C804_9BIFI</name>
<keyword evidence="1" id="KW-1133">Transmembrane helix</keyword>
<feature type="transmembrane region" description="Helical" evidence="1">
    <location>
        <begin position="104"/>
        <end position="123"/>
    </location>
</feature>
<feature type="transmembrane region" description="Helical" evidence="1">
    <location>
        <begin position="38"/>
        <end position="59"/>
    </location>
</feature>
<gene>
    <name evidence="2" type="ORF">WMO36_01905</name>
</gene>
<organism evidence="2 3">
    <name type="scientific">Bifidobacterium hominis</name>
    <dbReference type="NCBI Taxonomy" id="3133177"/>
    <lineage>
        <taxon>Bacteria</taxon>
        <taxon>Bacillati</taxon>
        <taxon>Actinomycetota</taxon>
        <taxon>Actinomycetes</taxon>
        <taxon>Bifidobacteriales</taxon>
        <taxon>Bifidobacteriaceae</taxon>
        <taxon>Bifidobacterium</taxon>
    </lineage>
</organism>
<comment type="caution">
    <text evidence="2">The sequence shown here is derived from an EMBL/GenBank/DDBJ whole genome shotgun (WGS) entry which is preliminary data.</text>
</comment>
<dbReference type="InterPro" id="IPR010540">
    <property type="entry name" value="CmpB_TMEM229"/>
</dbReference>
<proteinExistence type="predicted"/>
<dbReference type="EMBL" id="JBBMFR010000002">
    <property type="protein sequence ID" value="MEQ2396639.1"/>
    <property type="molecule type" value="Genomic_DNA"/>
</dbReference>
<reference evidence="2 3" key="1">
    <citation type="submission" date="2024-03" db="EMBL/GenBank/DDBJ databases">
        <title>Human intestinal bacterial collection.</title>
        <authorList>
            <person name="Pauvert C."/>
            <person name="Hitch T.C.A."/>
            <person name="Clavel T."/>
        </authorList>
    </citation>
    <scope>NUCLEOTIDE SEQUENCE [LARGE SCALE GENOMIC DNA]</scope>
    <source>
        <strain evidence="2 3">CLA-AA-H311</strain>
    </source>
</reference>
<evidence type="ECO:0000256" key="1">
    <source>
        <dbReference type="SAM" id="Phobius"/>
    </source>
</evidence>